<evidence type="ECO:0000313" key="1">
    <source>
        <dbReference type="EMBL" id="GAA0876226.1"/>
    </source>
</evidence>
<dbReference type="EMBL" id="BAAAFH010000022">
    <property type="protein sequence ID" value="GAA0876226.1"/>
    <property type="molecule type" value="Genomic_DNA"/>
</dbReference>
<accession>A0ABP3Y408</accession>
<dbReference type="Proteomes" id="UP001501126">
    <property type="component" value="Unassembled WGS sequence"/>
</dbReference>
<name>A0ABP3Y408_9FLAO</name>
<reference evidence="2" key="1">
    <citation type="journal article" date="2019" name="Int. J. Syst. Evol. Microbiol.">
        <title>The Global Catalogue of Microorganisms (GCM) 10K type strain sequencing project: providing services to taxonomists for standard genome sequencing and annotation.</title>
        <authorList>
            <consortium name="The Broad Institute Genomics Platform"/>
            <consortium name="The Broad Institute Genome Sequencing Center for Infectious Disease"/>
            <person name="Wu L."/>
            <person name="Ma J."/>
        </authorList>
    </citation>
    <scope>NUCLEOTIDE SEQUENCE [LARGE SCALE GENOMIC DNA]</scope>
    <source>
        <strain evidence="2">JCM 16083</strain>
    </source>
</reference>
<evidence type="ECO:0000313" key="2">
    <source>
        <dbReference type="Proteomes" id="UP001501126"/>
    </source>
</evidence>
<keyword evidence="2" id="KW-1185">Reference proteome</keyword>
<comment type="caution">
    <text evidence="1">The sequence shown here is derived from an EMBL/GenBank/DDBJ whole genome shotgun (WGS) entry which is preliminary data.</text>
</comment>
<proteinExistence type="predicted"/>
<sequence length="181" mass="20838">MDEDALEIEVINQTVSIFTPREGEVIIPEIPADISNEQADSILKSYVQQKRAAIDSSGWLLFLYDSLYCPGDSYLYLIEAELGLDLSSFYCCHSKKLAVERVMDYDSISVLSDRKKNTDTIRTIGTVAYSRMFFSSDYKTVYFFYTFHPEWRFCTHQGISYFVSMKKIGGVWVLRNVCAVF</sequence>
<organism evidence="1 2">
    <name type="scientific">Wandonia haliotis</name>
    <dbReference type="NCBI Taxonomy" id="574963"/>
    <lineage>
        <taxon>Bacteria</taxon>
        <taxon>Pseudomonadati</taxon>
        <taxon>Bacteroidota</taxon>
        <taxon>Flavobacteriia</taxon>
        <taxon>Flavobacteriales</taxon>
        <taxon>Crocinitomicaceae</taxon>
        <taxon>Wandonia</taxon>
    </lineage>
</organism>
<protein>
    <submittedName>
        <fullName evidence="1">Uncharacterized protein</fullName>
    </submittedName>
</protein>
<gene>
    <name evidence="1" type="ORF">GCM10009118_26360</name>
</gene>